<name>W9JEJ6_FUSOX</name>
<gene>
    <name evidence="5" type="ORF">FOZG_17436</name>
</gene>
<evidence type="ECO:0000256" key="3">
    <source>
        <dbReference type="SAM" id="MobiDB-lite"/>
    </source>
</evidence>
<sequence>MPPTHTKSGGTCWTCRLRRKKCDGARPVCGSCAALETTCHNGLEKPGWMDGAAEQKIIPETMKRQIKKRSGVRRETRGTTSNTFVVTLQQDYETATDTTDTTNSSAANSQPQAPSIHSPIPSSVGASASSTVSVLDLTQEHTLEPFNPSDPSSSKGWELDYVMIYLDYVFPFLFPFYQPPLVGTGRAWLLTFIRQNDAVFHSILSLSSYFLTIGLKNVVQGKHSFCKWTVWEQTLQQADLSFEMIHKELDEVSQRVTQHGLIEKARLMESIIQLLIFESFLSNSTNWDLHLKPAVTLFQNIIGESAEQSLPFALHTMAWPSRVTGFIDRPLWNTDQAAFRFFSAVLIYVDIVASTSVGREPLLKDHHAHLVTSDNAQDVSVAIHVSSFVGCQSWALLAVGKIASLSVWMKEMRRGGRLSVVELVERAKPISKSLEEGLAASYANSSASETSQYHHHHLSCLRSCYCRPESTNSRISGAITQIWAHAALIYLSTTISGWQPASDTIRQNVSAILELLSEVKSGAQLRALAWPICVAGCLALADDEQKFRELLADVGDQQALNTLREAGEVMQAVWENQDKTGHKTWDLEYCLQILGRPVLLI</sequence>
<dbReference type="InterPro" id="IPR036864">
    <property type="entry name" value="Zn2-C6_fun-type_DNA-bd_sf"/>
</dbReference>
<comment type="subcellular location">
    <subcellularLocation>
        <location evidence="1">Nucleus</location>
    </subcellularLocation>
</comment>
<dbReference type="InterPro" id="IPR021858">
    <property type="entry name" value="Fun_TF"/>
</dbReference>
<dbReference type="GO" id="GO:0008270">
    <property type="term" value="F:zinc ion binding"/>
    <property type="evidence" value="ECO:0007669"/>
    <property type="project" value="InterPro"/>
</dbReference>
<reference evidence="5" key="1">
    <citation type="submission" date="2011-06" db="EMBL/GenBank/DDBJ databases">
        <title>The Genome Sequence of Fusarium oxysporum Fo47.</title>
        <authorList>
            <consortium name="The Broad Institute Genome Sequencing Platform"/>
            <person name="Ma L.-J."/>
            <person name="Gale L.R."/>
            <person name="Schwartz D.C."/>
            <person name="Zhou S."/>
            <person name="Corby-Kistler H."/>
            <person name="Young S.K."/>
            <person name="Zeng Q."/>
            <person name="Gargeya S."/>
            <person name="Fitzgerald M."/>
            <person name="Haas B."/>
            <person name="Abouelleil A."/>
            <person name="Alvarado L."/>
            <person name="Arachchi H.M."/>
            <person name="Berlin A."/>
            <person name="Brown A."/>
            <person name="Chapman S.B."/>
            <person name="Chen Z."/>
            <person name="Dunbar C."/>
            <person name="Freedman E."/>
            <person name="Gearin G."/>
            <person name="Gellesch M."/>
            <person name="Goldberg J."/>
            <person name="Griggs A."/>
            <person name="Gujja S."/>
            <person name="Heiman D."/>
            <person name="Howarth C."/>
            <person name="Larson L."/>
            <person name="Lui A."/>
            <person name="MacDonald P.J.P."/>
            <person name="Mehta T."/>
            <person name="Montmayeur A."/>
            <person name="Murphy C."/>
            <person name="Neiman D."/>
            <person name="Pearson M."/>
            <person name="Priest M."/>
            <person name="Roberts A."/>
            <person name="Saif S."/>
            <person name="Shea T."/>
            <person name="Shenoy N."/>
            <person name="Sisk P."/>
            <person name="Stolte C."/>
            <person name="Sykes S."/>
            <person name="Wortman J."/>
            <person name="Nusbaum C."/>
            <person name="Birren B."/>
        </authorList>
    </citation>
    <scope>NUCLEOTIDE SEQUENCE [LARGE SCALE GENOMIC DNA]</scope>
    <source>
        <strain evidence="5">Fo47</strain>
    </source>
</reference>
<dbReference type="CDD" id="cd00067">
    <property type="entry name" value="GAL4"/>
    <property type="match status" value="1"/>
</dbReference>
<feature type="domain" description="Zn(2)-C6 fungal-type" evidence="4">
    <location>
        <begin position="11"/>
        <end position="39"/>
    </location>
</feature>
<organism evidence="5">
    <name type="scientific">Fusarium oxysporum Fo47</name>
    <dbReference type="NCBI Taxonomy" id="660027"/>
    <lineage>
        <taxon>Eukaryota</taxon>
        <taxon>Fungi</taxon>
        <taxon>Dikarya</taxon>
        <taxon>Ascomycota</taxon>
        <taxon>Pezizomycotina</taxon>
        <taxon>Sordariomycetes</taxon>
        <taxon>Hypocreomycetidae</taxon>
        <taxon>Hypocreales</taxon>
        <taxon>Nectriaceae</taxon>
        <taxon>Fusarium</taxon>
        <taxon>Fusarium oxysporum species complex</taxon>
    </lineage>
</organism>
<dbReference type="HOGENOM" id="CLU_019313_1_0_1"/>
<dbReference type="GO" id="GO:0000981">
    <property type="term" value="F:DNA-binding transcription factor activity, RNA polymerase II-specific"/>
    <property type="evidence" value="ECO:0007669"/>
    <property type="project" value="InterPro"/>
</dbReference>
<dbReference type="PANTHER" id="PTHR37534:SF20">
    <property type="entry name" value="PRO1A C6 ZINK-FINGER PROTEIN"/>
    <property type="match status" value="1"/>
</dbReference>
<evidence type="ECO:0000256" key="2">
    <source>
        <dbReference type="ARBA" id="ARBA00023242"/>
    </source>
</evidence>
<dbReference type="Pfam" id="PF00172">
    <property type="entry name" value="Zn_clus"/>
    <property type="match status" value="1"/>
</dbReference>
<dbReference type="Pfam" id="PF11951">
    <property type="entry name" value="Fungal_trans_2"/>
    <property type="match status" value="1"/>
</dbReference>
<dbReference type="SUPFAM" id="SSF57701">
    <property type="entry name" value="Zn2/Cys6 DNA-binding domain"/>
    <property type="match status" value="1"/>
</dbReference>
<evidence type="ECO:0000256" key="1">
    <source>
        <dbReference type="ARBA" id="ARBA00004123"/>
    </source>
</evidence>
<evidence type="ECO:0000313" key="5">
    <source>
        <dbReference type="EMBL" id="EWZ28879.1"/>
    </source>
</evidence>
<dbReference type="VEuPathDB" id="FungiDB:FOZG_17436"/>
<dbReference type="Gene3D" id="4.10.240.10">
    <property type="entry name" value="Zn(2)-C6 fungal-type DNA-binding domain"/>
    <property type="match status" value="1"/>
</dbReference>
<dbReference type="InterPro" id="IPR001138">
    <property type="entry name" value="Zn2Cys6_DnaBD"/>
</dbReference>
<dbReference type="PROSITE" id="PS50048">
    <property type="entry name" value="ZN2_CY6_FUNGAL_2"/>
    <property type="match status" value="1"/>
</dbReference>
<protein>
    <recommendedName>
        <fullName evidence="4">Zn(2)-C6 fungal-type domain-containing protein</fullName>
    </recommendedName>
</protein>
<dbReference type="GO" id="GO:0005634">
    <property type="term" value="C:nucleus"/>
    <property type="evidence" value="ECO:0007669"/>
    <property type="project" value="UniProtKB-SubCell"/>
</dbReference>
<feature type="compositionally biased region" description="Low complexity" evidence="3">
    <location>
        <begin position="95"/>
        <end position="124"/>
    </location>
</feature>
<dbReference type="EMBL" id="JH717918">
    <property type="protein sequence ID" value="EWZ28879.1"/>
    <property type="molecule type" value="Genomic_DNA"/>
</dbReference>
<feature type="region of interest" description="Disordered" evidence="3">
    <location>
        <begin position="94"/>
        <end position="124"/>
    </location>
</feature>
<evidence type="ECO:0000259" key="4">
    <source>
        <dbReference type="PROSITE" id="PS50048"/>
    </source>
</evidence>
<dbReference type="PANTHER" id="PTHR37534">
    <property type="entry name" value="TRANSCRIPTIONAL ACTIVATOR PROTEIN UGA3"/>
    <property type="match status" value="1"/>
</dbReference>
<reference evidence="5" key="2">
    <citation type="submission" date="2012-06" db="EMBL/GenBank/DDBJ databases">
        <title>Annotation of the Genome Sequence of Fusarium oxysporum Fo47.</title>
        <authorList>
            <consortium name="The Broad Institute Genomics Platform"/>
            <person name="Ma L.-J."/>
            <person name="Corby-Kistler H."/>
            <person name="Broz K."/>
            <person name="Gale L.R."/>
            <person name="Jonkers W."/>
            <person name="O'Donnell K."/>
            <person name="Ploetz R."/>
            <person name="Steinberg C."/>
            <person name="Schwartz D.C."/>
            <person name="VanEtten H."/>
            <person name="Zhou S."/>
            <person name="Young S.K."/>
            <person name="Zeng Q."/>
            <person name="Gargeya S."/>
            <person name="Fitzgerald M."/>
            <person name="Abouelleil A."/>
            <person name="Alvarado L."/>
            <person name="Chapman S.B."/>
            <person name="Gainer-Dewar J."/>
            <person name="Goldberg J."/>
            <person name="Griggs A."/>
            <person name="Gujja S."/>
            <person name="Hansen M."/>
            <person name="Howarth C."/>
            <person name="Imamovic A."/>
            <person name="Ireland A."/>
            <person name="Larimer J."/>
            <person name="McCowan C."/>
            <person name="Murphy C."/>
            <person name="Pearson M."/>
            <person name="Poon T.W."/>
            <person name="Priest M."/>
            <person name="Roberts A."/>
            <person name="Saif S."/>
            <person name="Shea T."/>
            <person name="Sykes S."/>
            <person name="Wortman J."/>
            <person name="Nusbaum C."/>
            <person name="Birren B."/>
        </authorList>
    </citation>
    <scope>NUCLEOTIDE SEQUENCE</scope>
    <source>
        <strain evidence="5">Fo47</strain>
    </source>
</reference>
<proteinExistence type="predicted"/>
<keyword evidence="2" id="KW-0539">Nucleus</keyword>
<dbReference type="SMART" id="SM00066">
    <property type="entry name" value="GAL4"/>
    <property type="match status" value="1"/>
</dbReference>
<dbReference type="PROSITE" id="PS00463">
    <property type="entry name" value="ZN2_CY6_FUNGAL_1"/>
    <property type="match status" value="1"/>
</dbReference>
<dbReference type="Proteomes" id="UP000030766">
    <property type="component" value="Unassembled WGS sequence"/>
</dbReference>
<dbReference type="AlphaFoldDB" id="W9JEJ6"/>
<feature type="region of interest" description="Disordered" evidence="3">
    <location>
        <begin position="64"/>
        <end position="83"/>
    </location>
</feature>
<accession>W9JEJ6</accession>